<evidence type="ECO:0000256" key="3">
    <source>
        <dbReference type="ARBA" id="ARBA00022679"/>
    </source>
</evidence>
<evidence type="ECO:0000256" key="7">
    <source>
        <dbReference type="ARBA" id="ARBA00023136"/>
    </source>
</evidence>
<evidence type="ECO:0000256" key="1">
    <source>
        <dbReference type="ARBA" id="ARBA00022475"/>
    </source>
</evidence>
<evidence type="ECO:0000256" key="8">
    <source>
        <dbReference type="ARBA" id="ARBA00023209"/>
    </source>
</evidence>
<accession>A0A1M5QY37</accession>
<keyword evidence="7 10" id="KW-0472">Membrane</keyword>
<dbReference type="Proteomes" id="UP000242592">
    <property type="component" value="Unassembled WGS sequence"/>
</dbReference>
<evidence type="ECO:0000313" key="12">
    <source>
        <dbReference type="Proteomes" id="UP000242592"/>
    </source>
</evidence>
<evidence type="ECO:0000256" key="2">
    <source>
        <dbReference type="ARBA" id="ARBA00022516"/>
    </source>
</evidence>
<feature type="transmembrane region" description="Helical" evidence="10">
    <location>
        <begin position="109"/>
        <end position="131"/>
    </location>
</feature>
<name>A0A1M5QY37_9BACT</name>
<dbReference type="PANTHER" id="PTHR30309:SF1">
    <property type="entry name" value="GLYCEROL-3-PHOSPHATE ACYLTRANSFERASE 1"/>
    <property type="match status" value="1"/>
</dbReference>
<dbReference type="RefSeq" id="WP_073071136.1">
    <property type="nucleotide sequence ID" value="NZ_FQXN01000001.1"/>
</dbReference>
<feature type="transmembrane region" description="Helical" evidence="10">
    <location>
        <begin position="151"/>
        <end position="171"/>
    </location>
</feature>
<dbReference type="Pfam" id="PF02660">
    <property type="entry name" value="G3P_acyltransf"/>
    <property type="match status" value="1"/>
</dbReference>
<sequence>MILIMSLIGFFSGAIMFSYWLARLKGINLKEIREGNPGAFNLGYAAGLTYGILGASLDFLKGYLPAYYFAKVIGLDDSRIIFLALSPILGHAFSPFLKFKGGKALATTFGVWSALTKFQISFFYAVILGILKYIERKINKNKPSLPEIDALLDLTGFGIIGIILFVLQYSFILQQFWFYNLVLLIFKRIRDIHTLLSLVFKSEQS</sequence>
<evidence type="ECO:0000256" key="5">
    <source>
        <dbReference type="ARBA" id="ARBA00022989"/>
    </source>
</evidence>
<dbReference type="GO" id="GO:0043772">
    <property type="term" value="F:acyl-phosphate glycerol-3-phosphate acyltransferase activity"/>
    <property type="evidence" value="ECO:0007669"/>
    <property type="project" value="InterPro"/>
</dbReference>
<organism evidence="11 12">
    <name type="scientific">Thermosipho atlanticus DSM 15807</name>
    <dbReference type="NCBI Taxonomy" id="1123380"/>
    <lineage>
        <taxon>Bacteria</taxon>
        <taxon>Thermotogati</taxon>
        <taxon>Thermotogota</taxon>
        <taxon>Thermotogae</taxon>
        <taxon>Thermotogales</taxon>
        <taxon>Fervidobacteriaceae</taxon>
        <taxon>Thermosipho</taxon>
    </lineage>
</organism>
<dbReference type="GO" id="GO:0008654">
    <property type="term" value="P:phospholipid biosynthetic process"/>
    <property type="evidence" value="ECO:0007669"/>
    <property type="project" value="UniProtKB-KW"/>
</dbReference>
<dbReference type="STRING" id="1123380.SAMN02745199_0189"/>
<evidence type="ECO:0000256" key="9">
    <source>
        <dbReference type="ARBA" id="ARBA00023264"/>
    </source>
</evidence>
<feature type="transmembrane region" description="Helical" evidence="10">
    <location>
        <begin position="5"/>
        <end position="22"/>
    </location>
</feature>
<dbReference type="PANTHER" id="PTHR30309">
    <property type="entry name" value="INNER MEMBRANE PROTEIN YGIH"/>
    <property type="match status" value="1"/>
</dbReference>
<keyword evidence="2" id="KW-0444">Lipid biosynthesis</keyword>
<keyword evidence="11" id="KW-0012">Acyltransferase</keyword>
<evidence type="ECO:0000313" key="11">
    <source>
        <dbReference type="EMBL" id="SHH18463.1"/>
    </source>
</evidence>
<dbReference type="EMBL" id="FQXN01000001">
    <property type="protein sequence ID" value="SHH18463.1"/>
    <property type="molecule type" value="Genomic_DNA"/>
</dbReference>
<keyword evidence="12" id="KW-1185">Reference proteome</keyword>
<feature type="transmembrane region" description="Helical" evidence="10">
    <location>
        <begin position="80"/>
        <end position="97"/>
    </location>
</feature>
<keyword evidence="8" id="KW-0594">Phospholipid biosynthesis</keyword>
<reference evidence="12" key="1">
    <citation type="submission" date="2016-11" db="EMBL/GenBank/DDBJ databases">
        <authorList>
            <person name="Varghese N."/>
            <person name="Submissions S."/>
        </authorList>
    </citation>
    <scope>NUCLEOTIDE SEQUENCE [LARGE SCALE GENOMIC DNA]</scope>
    <source>
        <strain evidence="12">DSM 15807</strain>
    </source>
</reference>
<gene>
    <name evidence="11" type="ORF">SAMN02745199_0189</name>
</gene>
<keyword evidence="9" id="KW-1208">Phospholipid metabolism</keyword>
<feature type="transmembrane region" description="Helical" evidence="10">
    <location>
        <begin position="42"/>
        <end position="60"/>
    </location>
</feature>
<keyword evidence="3 11" id="KW-0808">Transferase</keyword>
<keyword evidence="5 10" id="KW-1133">Transmembrane helix</keyword>
<evidence type="ECO:0000256" key="10">
    <source>
        <dbReference type="SAM" id="Phobius"/>
    </source>
</evidence>
<keyword evidence="1" id="KW-1003">Cell membrane</keyword>
<evidence type="ECO:0000256" key="4">
    <source>
        <dbReference type="ARBA" id="ARBA00022692"/>
    </source>
</evidence>
<keyword evidence="4 10" id="KW-0812">Transmembrane</keyword>
<protein>
    <submittedName>
        <fullName evidence="11">Acyl-phosphate glycerol 3-phosphate acyltransferase</fullName>
    </submittedName>
</protein>
<evidence type="ECO:0000256" key="6">
    <source>
        <dbReference type="ARBA" id="ARBA00023098"/>
    </source>
</evidence>
<dbReference type="GO" id="GO:0005886">
    <property type="term" value="C:plasma membrane"/>
    <property type="evidence" value="ECO:0007669"/>
    <property type="project" value="InterPro"/>
</dbReference>
<proteinExistence type="predicted"/>
<dbReference type="SMART" id="SM01207">
    <property type="entry name" value="G3P_acyltransf"/>
    <property type="match status" value="1"/>
</dbReference>
<dbReference type="InterPro" id="IPR003811">
    <property type="entry name" value="G3P_acylTferase_PlsY"/>
</dbReference>
<keyword evidence="6" id="KW-0443">Lipid metabolism</keyword>
<dbReference type="AlphaFoldDB" id="A0A1M5QY37"/>
<dbReference type="OrthoDB" id="9777124at2"/>